<feature type="compositionally biased region" description="Acidic residues" evidence="1">
    <location>
        <begin position="19"/>
        <end position="31"/>
    </location>
</feature>
<proteinExistence type="predicted"/>
<dbReference type="EMBL" id="MU006008">
    <property type="protein sequence ID" value="KAF2858526.1"/>
    <property type="molecule type" value="Genomic_DNA"/>
</dbReference>
<dbReference type="InterPro" id="IPR018853">
    <property type="entry name" value="DUF2457"/>
</dbReference>
<feature type="compositionally biased region" description="Basic residues" evidence="1">
    <location>
        <begin position="442"/>
        <end position="451"/>
    </location>
</feature>
<feature type="region of interest" description="Disordered" evidence="1">
    <location>
        <begin position="430"/>
        <end position="510"/>
    </location>
</feature>
<name>A0A6A7BT67_9PEZI</name>
<dbReference type="AlphaFoldDB" id="A0A6A7BT67"/>
<reference evidence="2" key="1">
    <citation type="journal article" date="2020" name="Stud. Mycol.">
        <title>101 Dothideomycetes genomes: a test case for predicting lifestyles and emergence of pathogens.</title>
        <authorList>
            <person name="Haridas S."/>
            <person name="Albert R."/>
            <person name="Binder M."/>
            <person name="Bloem J."/>
            <person name="Labutti K."/>
            <person name="Salamov A."/>
            <person name="Andreopoulos B."/>
            <person name="Baker S."/>
            <person name="Barry K."/>
            <person name="Bills G."/>
            <person name="Bluhm B."/>
            <person name="Cannon C."/>
            <person name="Castanera R."/>
            <person name="Culley D."/>
            <person name="Daum C."/>
            <person name="Ezra D."/>
            <person name="Gonzalez J."/>
            <person name="Henrissat B."/>
            <person name="Kuo A."/>
            <person name="Liang C."/>
            <person name="Lipzen A."/>
            <person name="Lutzoni F."/>
            <person name="Magnuson J."/>
            <person name="Mondo S."/>
            <person name="Nolan M."/>
            <person name="Ohm R."/>
            <person name="Pangilinan J."/>
            <person name="Park H.-J."/>
            <person name="Ramirez L."/>
            <person name="Alfaro M."/>
            <person name="Sun H."/>
            <person name="Tritt A."/>
            <person name="Yoshinaga Y."/>
            <person name="Zwiers L.-H."/>
            <person name="Turgeon B."/>
            <person name="Goodwin S."/>
            <person name="Spatafora J."/>
            <person name="Crous P."/>
            <person name="Grigoriev I."/>
        </authorList>
    </citation>
    <scope>NUCLEOTIDE SEQUENCE</scope>
    <source>
        <strain evidence="2">CBS 480.64</strain>
    </source>
</reference>
<keyword evidence="3" id="KW-1185">Reference proteome</keyword>
<feature type="region of interest" description="Disordered" evidence="1">
    <location>
        <begin position="164"/>
        <end position="192"/>
    </location>
</feature>
<feature type="compositionally biased region" description="Acidic residues" evidence="1">
    <location>
        <begin position="282"/>
        <end position="294"/>
    </location>
</feature>
<feature type="compositionally biased region" description="Low complexity" evidence="1">
    <location>
        <begin position="91"/>
        <end position="104"/>
    </location>
</feature>
<accession>A0A6A7BT67</accession>
<protein>
    <submittedName>
        <fullName evidence="2">Uncharacterized protein</fullName>
    </submittedName>
</protein>
<feature type="compositionally biased region" description="Polar residues" evidence="1">
    <location>
        <begin position="64"/>
        <end position="76"/>
    </location>
</feature>
<sequence>MGFWTSPAAAAPAAATTSVDDEPQAEADEPPDGIRLSTERPRPSRRPESLLTRQLHSEPDVSDDSQALSTSPSYHSALSVADLTSDDEHSMTSPALSPSPSATAWDKEVRIAGQEAVPSHTESERSVEATLGRKRCIMFACGKDNTARPSEAVAHNGAIRFANPATCDAKEEPRKRPTSPPPRLRPYSRPFRGSDNTVARLSLTAVRKRSVVDIVAQVPSRKASVDSNLSVGEAARFHEFASSDDEPEEWVREVTCHRSRLTIRDTLQKEHVVRQACEEAAEEAVAAEDAEKESDDGFHSDDESGFASDLDDDSDNDWWVPGASTANTSVDWAHHTHSGTSLNSGRSSPSSRSRPVSMILNDQELPDSTDFVCGTLDEDQALEQAYITRRQEIKAARYPSRPQDIDPSFPTSDPELDEQDDDLIQVECSGDEMDGEVERPVRRLSKSKGHALRSPPPKQLFGQSPRRLRSPPRARLTSPCASRRPSFSNNSQMPMGLAVRPQPTHTSSLPRGGARLLISQMCSQYLSDEGEASPSETRRRGAIDIVKGLERRRERRKEKLRRKHEAKGDKARFKVKPGRGAERMREVGLELQNHRQHILSV</sequence>
<feature type="compositionally biased region" description="Basic and acidic residues" evidence="1">
    <location>
        <begin position="37"/>
        <end position="48"/>
    </location>
</feature>
<feature type="region of interest" description="Disordered" evidence="1">
    <location>
        <begin position="547"/>
        <end position="582"/>
    </location>
</feature>
<evidence type="ECO:0000313" key="3">
    <source>
        <dbReference type="Proteomes" id="UP000799421"/>
    </source>
</evidence>
<gene>
    <name evidence="2" type="ORF">K470DRAFT_129895</name>
</gene>
<dbReference type="OrthoDB" id="2011769at2759"/>
<feature type="compositionally biased region" description="Low complexity" evidence="1">
    <location>
        <begin position="1"/>
        <end position="18"/>
    </location>
</feature>
<feature type="region of interest" description="Disordered" evidence="1">
    <location>
        <begin position="393"/>
        <end position="417"/>
    </location>
</feature>
<organism evidence="2 3">
    <name type="scientific">Piedraia hortae CBS 480.64</name>
    <dbReference type="NCBI Taxonomy" id="1314780"/>
    <lineage>
        <taxon>Eukaryota</taxon>
        <taxon>Fungi</taxon>
        <taxon>Dikarya</taxon>
        <taxon>Ascomycota</taxon>
        <taxon>Pezizomycotina</taxon>
        <taxon>Dothideomycetes</taxon>
        <taxon>Dothideomycetidae</taxon>
        <taxon>Capnodiales</taxon>
        <taxon>Piedraiaceae</taxon>
        <taxon>Piedraia</taxon>
    </lineage>
</organism>
<evidence type="ECO:0000256" key="1">
    <source>
        <dbReference type="SAM" id="MobiDB-lite"/>
    </source>
</evidence>
<feature type="compositionally biased region" description="Basic residues" evidence="1">
    <location>
        <begin position="553"/>
        <end position="565"/>
    </location>
</feature>
<feature type="region of interest" description="Disordered" evidence="1">
    <location>
        <begin position="282"/>
        <end position="355"/>
    </location>
</feature>
<dbReference type="Pfam" id="PF10446">
    <property type="entry name" value="DUF2457"/>
    <property type="match status" value="1"/>
</dbReference>
<dbReference type="Proteomes" id="UP000799421">
    <property type="component" value="Unassembled WGS sequence"/>
</dbReference>
<feature type="compositionally biased region" description="Low complexity" evidence="1">
    <location>
        <begin position="338"/>
        <end position="355"/>
    </location>
</feature>
<evidence type="ECO:0000313" key="2">
    <source>
        <dbReference type="EMBL" id="KAF2858526.1"/>
    </source>
</evidence>
<feature type="region of interest" description="Disordered" evidence="1">
    <location>
        <begin position="1"/>
        <end position="104"/>
    </location>
</feature>